<dbReference type="Proteomes" id="UP000594001">
    <property type="component" value="Chromosome"/>
</dbReference>
<evidence type="ECO:0008006" key="4">
    <source>
        <dbReference type="Google" id="ProtNLM"/>
    </source>
</evidence>
<dbReference type="SUPFAM" id="SSF103515">
    <property type="entry name" value="Autotransporter"/>
    <property type="match status" value="1"/>
</dbReference>
<name>A0A7L9RU99_9PROT</name>
<feature type="chain" id="PRO_5032858124" description="Outer membrane protein beta-barrel domain-containing protein" evidence="1">
    <location>
        <begin position="20"/>
        <end position="257"/>
    </location>
</feature>
<accession>A0A7L9RU99</accession>
<organism evidence="2 3">
    <name type="scientific">Candidatus Bodocaedibacter vickermanii</name>
    <dbReference type="NCBI Taxonomy" id="2741701"/>
    <lineage>
        <taxon>Bacteria</taxon>
        <taxon>Pseudomonadati</taxon>
        <taxon>Pseudomonadota</taxon>
        <taxon>Alphaproteobacteria</taxon>
        <taxon>Holosporales</taxon>
        <taxon>Candidatus Paracaedibacteraceae</taxon>
        <taxon>Candidatus Bodocaedibacter</taxon>
    </lineage>
</organism>
<evidence type="ECO:0000313" key="3">
    <source>
        <dbReference type="Proteomes" id="UP000594001"/>
    </source>
</evidence>
<sequence>MKKILLSTALTAVLLSPLAAESFSGMFAGAKGSVLFFNKGALSDLTKTALDKDTKDYGGFGFNGGYGGAELGYSFRFANNFAMGLSVGGGYKHHTLKEARDTTEPAEGTAKKNLGLDFITSGFAADARVRLGVIFSRFHVYFNPGMELGMTNPELTVSYKGAGDNAKDETHKVTYATDKGPDWKDRLSFVIGLNVEYAVTQTMFVGGGVGFRYSLADVKDQKDNFSAETKAKTDAVTDIAYKNPMGLDVGVVVGASF</sequence>
<proteinExistence type="predicted"/>
<feature type="signal peptide" evidence="1">
    <location>
        <begin position="1"/>
        <end position="19"/>
    </location>
</feature>
<reference evidence="2 3" key="1">
    <citation type="submission" date="2020-06" db="EMBL/GenBank/DDBJ databases">
        <title>The endosymbiont of the kinetoplastid Bodo saltans is a Paracaedibacter-like alpha-proteobacterium possessing a putative toxin-antitoxin system.</title>
        <authorList>
            <person name="Midha S."/>
            <person name="Rigden D.J."/>
            <person name="Siozios S."/>
            <person name="Hurst G.D.D."/>
            <person name="Jackson A.P."/>
        </authorList>
    </citation>
    <scope>NUCLEOTIDE SEQUENCE [LARGE SCALE GENOMIC DNA]</scope>
    <source>
        <strain evidence="2">Lake Konstanz</strain>
    </source>
</reference>
<dbReference type="EMBL" id="CP054719">
    <property type="protein sequence ID" value="QOL19948.1"/>
    <property type="molecule type" value="Genomic_DNA"/>
</dbReference>
<dbReference type="RefSeq" id="WP_350331504.1">
    <property type="nucleotide sequence ID" value="NZ_CP054719.1"/>
</dbReference>
<dbReference type="AlphaFoldDB" id="A0A7L9RU99"/>
<evidence type="ECO:0000313" key="2">
    <source>
        <dbReference type="EMBL" id="QOL19948.1"/>
    </source>
</evidence>
<protein>
    <recommendedName>
        <fullName evidence="4">Outer membrane protein beta-barrel domain-containing protein</fullName>
    </recommendedName>
</protein>
<keyword evidence="1" id="KW-0732">Signal</keyword>
<dbReference type="InterPro" id="IPR036709">
    <property type="entry name" value="Autotransporte_beta_dom_sf"/>
</dbReference>
<gene>
    <name evidence="2" type="ORF">CPBP_00721</name>
</gene>
<keyword evidence="3" id="KW-1185">Reference proteome</keyword>
<dbReference type="KEGG" id="pbal:CPBP_00721"/>
<evidence type="ECO:0000256" key="1">
    <source>
        <dbReference type="SAM" id="SignalP"/>
    </source>
</evidence>